<organism evidence="1 2">
    <name type="scientific">Glycine soja</name>
    <name type="common">Wild soybean</name>
    <dbReference type="NCBI Taxonomy" id="3848"/>
    <lineage>
        <taxon>Eukaryota</taxon>
        <taxon>Viridiplantae</taxon>
        <taxon>Streptophyta</taxon>
        <taxon>Embryophyta</taxon>
        <taxon>Tracheophyta</taxon>
        <taxon>Spermatophyta</taxon>
        <taxon>Magnoliopsida</taxon>
        <taxon>eudicotyledons</taxon>
        <taxon>Gunneridae</taxon>
        <taxon>Pentapetalae</taxon>
        <taxon>rosids</taxon>
        <taxon>fabids</taxon>
        <taxon>Fabales</taxon>
        <taxon>Fabaceae</taxon>
        <taxon>Papilionoideae</taxon>
        <taxon>50 kb inversion clade</taxon>
        <taxon>NPAAA clade</taxon>
        <taxon>indigoferoid/millettioid clade</taxon>
        <taxon>Phaseoleae</taxon>
        <taxon>Glycine</taxon>
        <taxon>Glycine subgen. Soja</taxon>
    </lineage>
</organism>
<evidence type="ECO:0000313" key="2">
    <source>
        <dbReference type="Proteomes" id="UP000289340"/>
    </source>
</evidence>
<sequence length="73" mass="8261">MCSYFVAASCVFRFQFLLNILLEYAIDHLSAWIGIFLACNVHTNRGNRGLPLLSCEGLVTEVQQVFSRILLSH</sequence>
<comment type="caution">
    <text evidence="1">The sequence shown here is derived from an EMBL/GenBank/DDBJ whole genome shotgun (WGS) entry which is preliminary data.</text>
</comment>
<accession>A0A445H6X5</accession>
<gene>
    <name evidence="1" type="ORF">D0Y65_038897</name>
</gene>
<evidence type="ECO:0000313" key="1">
    <source>
        <dbReference type="EMBL" id="RZB69326.1"/>
    </source>
</evidence>
<protein>
    <submittedName>
        <fullName evidence="1">Uncharacterized protein</fullName>
    </submittedName>
</protein>
<keyword evidence="2" id="KW-1185">Reference proteome</keyword>
<dbReference type="Proteomes" id="UP000289340">
    <property type="component" value="Chromosome 14"/>
</dbReference>
<reference evidence="1 2" key="1">
    <citation type="submission" date="2018-09" db="EMBL/GenBank/DDBJ databases">
        <title>A high-quality reference genome of wild soybean provides a powerful tool to mine soybean genomes.</title>
        <authorList>
            <person name="Xie M."/>
            <person name="Chung C.Y.L."/>
            <person name="Li M.-W."/>
            <person name="Wong F.-L."/>
            <person name="Chan T.-F."/>
            <person name="Lam H.-M."/>
        </authorList>
    </citation>
    <scope>NUCLEOTIDE SEQUENCE [LARGE SCALE GENOMIC DNA]</scope>
    <source>
        <strain evidence="2">cv. W05</strain>
        <tissue evidence="1">Hypocotyl of etiolated seedlings</tissue>
    </source>
</reference>
<dbReference type="AlphaFoldDB" id="A0A445H6X5"/>
<name>A0A445H6X5_GLYSO</name>
<proteinExistence type="predicted"/>
<dbReference type="EMBL" id="QZWG01000014">
    <property type="protein sequence ID" value="RZB69326.1"/>
    <property type="molecule type" value="Genomic_DNA"/>
</dbReference>